<evidence type="ECO:0000259" key="1">
    <source>
        <dbReference type="Pfam" id="PF13354"/>
    </source>
</evidence>
<protein>
    <submittedName>
        <fullName evidence="2">Serine hydrolase</fullName>
    </submittedName>
</protein>
<evidence type="ECO:0000313" key="2">
    <source>
        <dbReference type="EMBL" id="MDJ1132254.1"/>
    </source>
</evidence>
<dbReference type="GO" id="GO:0016787">
    <property type="term" value="F:hydrolase activity"/>
    <property type="evidence" value="ECO:0007669"/>
    <property type="project" value="UniProtKB-KW"/>
</dbReference>
<dbReference type="RefSeq" id="WP_274038804.1">
    <property type="nucleotide sequence ID" value="NZ_JANCPR020000008.1"/>
</dbReference>
<dbReference type="EMBL" id="JANCPR020000008">
    <property type="protein sequence ID" value="MDJ1132254.1"/>
    <property type="molecule type" value="Genomic_DNA"/>
</dbReference>
<feature type="domain" description="Beta-lactamase class A catalytic" evidence="1">
    <location>
        <begin position="93"/>
        <end position="233"/>
    </location>
</feature>
<dbReference type="SUPFAM" id="SSF56601">
    <property type="entry name" value="beta-lactamase/transpeptidase-like"/>
    <property type="match status" value="1"/>
</dbReference>
<keyword evidence="3" id="KW-1185">Reference proteome</keyword>
<gene>
    <name evidence="2" type="ORF">NMN56_009880</name>
</gene>
<dbReference type="InterPro" id="IPR000871">
    <property type="entry name" value="Beta-lactam_class-A"/>
</dbReference>
<proteinExistence type="predicted"/>
<keyword evidence="2" id="KW-0378">Hydrolase</keyword>
<reference evidence="2 3" key="1">
    <citation type="submission" date="2023-05" db="EMBL/GenBank/DDBJ databases">
        <title>Streptantibioticus silvisoli sp. nov., acidotolerant actinomycetes 1 from pine litter.</title>
        <authorList>
            <person name="Swiecimska M."/>
            <person name="Golinska P."/>
            <person name="Sangal V."/>
            <person name="Wachnowicz B."/>
            <person name="Goodfellow M."/>
        </authorList>
    </citation>
    <scope>NUCLEOTIDE SEQUENCE [LARGE SCALE GENOMIC DNA]</scope>
    <source>
        <strain evidence="2 3">DSM 42109</strain>
    </source>
</reference>
<dbReference type="Proteomes" id="UP001214441">
    <property type="component" value="Unassembled WGS sequence"/>
</dbReference>
<dbReference type="InterPro" id="IPR012338">
    <property type="entry name" value="Beta-lactam/transpept-like"/>
</dbReference>
<accession>A0ABT6ZT76</accession>
<dbReference type="PANTHER" id="PTHR35333:SF3">
    <property type="entry name" value="BETA-LACTAMASE-TYPE TRANSPEPTIDASE FOLD CONTAINING PROTEIN"/>
    <property type="match status" value="1"/>
</dbReference>
<organism evidence="2 3">
    <name type="scientific">Streptomyces iconiensis</name>
    <dbReference type="NCBI Taxonomy" id="1384038"/>
    <lineage>
        <taxon>Bacteria</taxon>
        <taxon>Bacillati</taxon>
        <taxon>Actinomycetota</taxon>
        <taxon>Actinomycetes</taxon>
        <taxon>Kitasatosporales</taxon>
        <taxon>Streptomycetaceae</taxon>
        <taxon>Streptomyces</taxon>
    </lineage>
</organism>
<dbReference type="InterPro" id="IPR045155">
    <property type="entry name" value="Beta-lactam_cat"/>
</dbReference>
<sequence>MAGGTSVVDGDSWGSWSPMVDGTPDAGLGAALAPVERDGEGRLAVAARELGHGHAVWWGGGLFVAASVMKVNILAALLLRARTEGLAVTCEERALAAAMIERSDNEAANALWTAIGGAPGLAAANLRLGPRRTDPDRTGRWGLSRTTAADQLALLGAVHGEGSPLAPQARAYMRELMGRVVETQRWGISAAGDGTAAAELKNGWLPRTATGLWAINSVGRVRACGRTYLLAVLSDGHSTRARGIETVEEAARAAVRVLRSGPRGAAGSVEPGCPAGAGLGGLGGLA</sequence>
<evidence type="ECO:0000313" key="3">
    <source>
        <dbReference type="Proteomes" id="UP001214441"/>
    </source>
</evidence>
<name>A0ABT6ZT76_9ACTN</name>
<dbReference type="Pfam" id="PF13354">
    <property type="entry name" value="Beta-lactamase2"/>
    <property type="match status" value="1"/>
</dbReference>
<dbReference type="PANTHER" id="PTHR35333">
    <property type="entry name" value="BETA-LACTAMASE"/>
    <property type="match status" value="1"/>
</dbReference>
<dbReference type="Gene3D" id="3.40.710.10">
    <property type="entry name" value="DD-peptidase/beta-lactamase superfamily"/>
    <property type="match status" value="1"/>
</dbReference>
<comment type="caution">
    <text evidence="2">The sequence shown here is derived from an EMBL/GenBank/DDBJ whole genome shotgun (WGS) entry which is preliminary data.</text>
</comment>